<protein>
    <submittedName>
        <fullName evidence="6">FAD-binding dehydrogenase</fullName>
    </submittedName>
</protein>
<evidence type="ECO:0000256" key="5">
    <source>
        <dbReference type="ARBA" id="ARBA00023014"/>
    </source>
</evidence>
<dbReference type="PANTHER" id="PTHR43498">
    <property type="entry name" value="FERREDOXIN:COB-COM HETERODISULFIDE REDUCTASE SUBUNIT A"/>
    <property type="match status" value="1"/>
</dbReference>
<dbReference type="Pfam" id="PF12831">
    <property type="entry name" value="FAD_oxidored"/>
    <property type="match status" value="1"/>
</dbReference>
<keyword evidence="5" id="KW-0411">Iron-sulfur</keyword>
<dbReference type="PROSITE" id="PS51257">
    <property type="entry name" value="PROKAR_LIPOPROTEIN"/>
    <property type="match status" value="1"/>
</dbReference>
<dbReference type="GO" id="GO:0046872">
    <property type="term" value="F:metal ion binding"/>
    <property type="evidence" value="ECO:0007669"/>
    <property type="project" value="UniProtKB-KW"/>
</dbReference>
<name>A0A2U8E388_9BACT</name>
<dbReference type="RefSeq" id="WP_108825150.1">
    <property type="nucleotide sequence ID" value="NZ_CP023004.1"/>
</dbReference>
<dbReference type="SUPFAM" id="SSF51905">
    <property type="entry name" value="FAD/NAD(P)-binding domain"/>
    <property type="match status" value="1"/>
</dbReference>
<dbReference type="Proteomes" id="UP000244896">
    <property type="component" value="Chromosome"/>
</dbReference>
<evidence type="ECO:0000256" key="4">
    <source>
        <dbReference type="ARBA" id="ARBA00023004"/>
    </source>
</evidence>
<dbReference type="GO" id="GO:0051539">
    <property type="term" value="F:4 iron, 4 sulfur cluster binding"/>
    <property type="evidence" value="ECO:0007669"/>
    <property type="project" value="UniProtKB-KW"/>
</dbReference>
<sequence length="761" mass="83608">MITDSPKNSRTLRTIEHDADLVVVGGGLSGACAAIAAARHGLNVVLIQDRPVPGGNSSSEVRLWVLGATVHMTTNNRWAREGGIINEIMMENVWRNPGGNPVVWDTILLEKLAAETRVTLLLNTACHACEKHPDDEARITSVTAFNAQTSTLHIARAPLFCDASGDGILGFLAGAAFRMGAEPRGEFDEAFARSDDFGHLLGHSIYFQSRDTGHPVPYVAPSFALKGTEIESKIPRHKHISGTEHGCHLWWLEWGGRLDTIHDTEKIKWELWRVTYGIWDYIKNSGKFPESENLALDWVGLIPGKRESRRFEGDYMLSQKDIVGRRNHPDAVAYGGWSIDLHPADGLFAPVAGSHHVFPKGVYSIPYRCYYSRNINNLFLAGRIISATHVAFGSTRVMCTCAIGGQVVGTAAALCKKLDQLPRAIGKGDALARLQRQLLRDEQHIPAIPLRDSDDLARQAAITASSERIIESLPADANAVPLDCARAQLFPLQPGAAPRITLTLDADSSVEIHAELRTTSDPNHHTPDVTLAARTLAITKGIRQAHTLDFSDITISENCYAFLILRPAAGVRWHTTTGRVSGMLALRNWRAEKKTDVGGEEYEVFRADRRPDGRNFALRFDPPLRPYAPANILNGYHRPTNQTNTWVAADGDLAPALTLSWPESQTISHIRIGLDADYEHPMETVVYRHPERAVPFCVKDIRVLADDGRPLAEIRDNHQGWITITLPSPVSTKTLSIEVLATHGAPAAITQVRAYAAAPAL</sequence>
<keyword evidence="3" id="KW-0560">Oxidoreductase</keyword>
<proteinExistence type="predicted"/>
<dbReference type="KEGG" id="elut:CKA38_08880"/>
<dbReference type="Gene3D" id="3.50.50.60">
    <property type="entry name" value="FAD/NAD(P)-binding domain"/>
    <property type="match status" value="1"/>
</dbReference>
<dbReference type="InterPro" id="IPR036188">
    <property type="entry name" value="FAD/NAD-bd_sf"/>
</dbReference>
<organism evidence="6 7">
    <name type="scientific">Ereboglobus luteus</name>
    <dbReference type="NCBI Taxonomy" id="1796921"/>
    <lineage>
        <taxon>Bacteria</taxon>
        <taxon>Pseudomonadati</taxon>
        <taxon>Verrucomicrobiota</taxon>
        <taxon>Opitutia</taxon>
        <taxon>Opitutales</taxon>
        <taxon>Opitutaceae</taxon>
        <taxon>Ereboglobus</taxon>
    </lineage>
</organism>
<dbReference type="InterPro" id="IPR039650">
    <property type="entry name" value="HdrA-like"/>
</dbReference>
<reference evidence="6 7" key="1">
    <citation type="journal article" date="2018" name="Syst. Appl. Microbiol.">
        <title>Ereboglobus luteus gen. nov. sp. nov. from cockroach guts, and new insights into the oxygen relationship of the genera Opitutus and Didymococcus (Verrucomicrobia: Opitutaceae).</title>
        <authorList>
            <person name="Tegtmeier D."/>
            <person name="Belitz A."/>
            <person name="Radek R."/>
            <person name="Heimerl T."/>
            <person name="Brune A."/>
        </authorList>
    </citation>
    <scope>NUCLEOTIDE SEQUENCE [LARGE SCALE GENOMIC DNA]</scope>
    <source>
        <strain evidence="6 7">Ho45</strain>
    </source>
</reference>
<dbReference type="GO" id="GO:0016491">
    <property type="term" value="F:oxidoreductase activity"/>
    <property type="evidence" value="ECO:0007669"/>
    <property type="project" value="UniProtKB-KW"/>
</dbReference>
<evidence type="ECO:0000256" key="3">
    <source>
        <dbReference type="ARBA" id="ARBA00023002"/>
    </source>
</evidence>
<accession>A0A2U8E388</accession>
<gene>
    <name evidence="6" type="ORF">CKA38_08880</name>
</gene>
<evidence type="ECO:0000256" key="1">
    <source>
        <dbReference type="ARBA" id="ARBA00022485"/>
    </source>
</evidence>
<keyword evidence="4" id="KW-0408">Iron</keyword>
<evidence type="ECO:0000313" key="7">
    <source>
        <dbReference type="Proteomes" id="UP000244896"/>
    </source>
</evidence>
<keyword evidence="2" id="KW-0479">Metal-binding</keyword>
<keyword evidence="7" id="KW-1185">Reference proteome</keyword>
<keyword evidence="1" id="KW-0004">4Fe-4S</keyword>
<dbReference type="OrthoDB" id="9759982at2"/>
<evidence type="ECO:0000256" key="2">
    <source>
        <dbReference type="ARBA" id="ARBA00022723"/>
    </source>
</evidence>
<dbReference type="AlphaFoldDB" id="A0A2U8E388"/>
<dbReference type="PANTHER" id="PTHR43498:SF1">
    <property type="entry name" value="COB--COM HETERODISULFIDE REDUCTASE IRON-SULFUR SUBUNIT A"/>
    <property type="match status" value="1"/>
</dbReference>
<evidence type="ECO:0000313" key="6">
    <source>
        <dbReference type="EMBL" id="AWI09339.1"/>
    </source>
</evidence>
<dbReference type="EMBL" id="CP023004">
    <property type="protein sequence ID" value="AWI09339.1"/>
    <property type="molecule type" value="Genomic_DNA"/>
</dbReference>